<protein>
    <recommendedName>
        <fullName evidence="2">DUF3253 domain-containing protein</fullName>
    </recommendedName>
</protein>
<dbReference type="InterPro" id="IPR021660">
    <property type="entry name" value="DUF3253"/>
</dbReference>
<dbReference type="InterPro" id="IPR036388">
    <property type="entry name" value="WH-like_DNA-bd_sf"/>
</dbReference>
<dbReference type="EMBL" id="LC066377">
    <property type="protein sequence ID" value="BAT28379.1"/>
    <property type="molecule type" value="Genomic_DNA"/>
</dbReference>
<dbReference type="RefSeq" id="WP_062226166.1">
    <property type="nucleotide sequence ID" value="NZ_BBWR01000002.1"/>
</dbReference>
<sequence>MTRADKPAIRATILSMIAERAEGKTVCPSEVARHIAGQDEKAWRLLMHPIRAESVALAQAGAITIYRKGQPVDPAAFKGIYRLGRPSGAGE</sequence>
<proteinExistence type="predicted"/>
<dbReference type="Pfam" id="PF11625">
    <property type="entry name" value="DUF3253"/>
    <property type="match status" value="1"/>
</dbReference>
<name>A0A0P0Z351_9HYPH</name>
<dbReference type="OrthoDB" id="7631458at2"/>
<evidence type="ECO:0000313" key="1">
    <source>
        <dbReference type="EMBL" id="BAT28379.1"/>
    </source>
</evidence>
<organism evidence="1">
    <name type="scientific">Aureimonas frigidaquae</name>
    <dbReference type="NCBI Taxonomy" id="424757"/>
    <lineage>
        <taxon>Bacteria</taxon>
        <taxon>Pseudomonadati</taxon>
        <taxon>Pseudomonadota</taxon>
        <taxon>Alphaproteobacteria</taxon>
        <taxon>Hyphomicrobiales</taxon>
        <taxon>Aurantimonadaceae</taxon>
        <taxon>Aureimonas</taxon>
    </lineage>
</organism>
<dbReference type="SUPFAM" id="SSF46785">
    <property type="entry name" value="Winged helix' DNA-binding domain"/>
    <property type="match status" value="1"/>
</dbReference>
<dbReference type="InterPro" id="IPR036390">
    <property type="entry name" value="WH_DNA-bd_sf"/>
</dbReference>
<reference evidence="1" key="1">
    <citation type="journal article" date="2015" name="Proc. Natl. Acad. Sci. U.S.A.">
        <title>Bacterial clade with the ribosomal RNA operon on a small plasmid rather than the chromosome.</title>
        <authorList>
            <person name="Anda M."/>
            <person name="Ohtsubo Y."/>
            <person name="Okubo T."/>
            <person name="Sugawara M."/>
            <person name="Nagata Y."/>
            <person name="Tsuda M."/>
            <person name="Minamisawa K."/>
            <person name="Mitsui H."/>
        </authorList>
    </citation>
    <scope>NUCLEOTIDE SEQUENCE</scope>
    <source>
        <strain evidence="1">JCM 14755</strain>
    </source>
</reference>
<dbReference type="Gene3D" id="1.10.10.10">
    <property type="entry name" value="Winged helix-like DNA-binding domain superfamily/Winged helix DNA-binding domain"/>
    <property type="match status" value="1"/>
</dbReference>
<accession>A0A0P0Z351</accession>
<dbReference type="AlphaFoldDB" id="A0A0P0Z351"/>
<evidence type="ECO:0008006" key="2">
    <source>
        <dbReference type="Google" id="ProtNLM"/>
    </source>
</evidence>